<dbReference type="InterPro" id="IPR005181">
    <property type="entry name" value="SASA"/>
</dbReference>
<dbReference type="PANTHER" id="PTHR22901:SF0">
    <property type="entry name" value="SIALATE O-ACETYLESTERASE"/>
    <property type="match status" value="1"/>
</dbReference>
<dbReference type="InterPro" id="IPR036514">
    <property type="entry name" value="SGNH_hydro_sf"/>
</dbReference>
<evidence type="ECO:0000259" key="2">
    <source>
        <dbReference type="Pfam" id="PF03629"/>
    </source>
</evidence>
<dbReference type="Proteomes" id="UP000273898">
    <property type="component" value="Unassembled WGS sequence"/>
</dbReference>
<comment type="caution">
    <text evidence="3">The sequence shown here is derived from an EMBL/GenBank/DDBJ whole genome shotgun (WGS) entry which is preliminary data.</text>
</comment>
<evidence type="ECO:0000313" key="3">
    <source>
        <dbReference type="EMBL" id="RLJ74650.1"/>
    </source>
</evidence>
<organism evidence="3 4">
    <name type="scientific">Pedobacter alluvionis</name>
    <dbReference type="NCBI Taxonomy" id="475253"/>
    <lineage>
        <taxon>Bacteria</taxon>
        <taxon>Pseudomonadati</taxon>
        <taxon>Bacteroidota</taxon>
        <taxon>Sphingobacteriia</taxon>
        <taxon>Sphingobacteriales</taxon>
        <taxon>Sphingobacteriaceae</taxon>
        <taxon>Pedobacter</taxon>
    </lineage>
</organism>
<sequence length="510" mass="57393">MTQFAVFSLKFSVFPWLRFKAFVIPAASSSLRGGTTWQSFLLVAILALFSFSANAKILLPQILSSNMVLQREKPINIWGFASPGEKVEVSFAGHKKEAIADKNGNWLVVLAPLKTATKPQIMTISGSNKIELTNILIGEVWVCSGQSNMEYAMRKLAKIPKLKNEKLGFPSDEVAKAKNDQIRIFLVNRKTLIKPDSIHKSWALAQDSALRAFSAVGYFFAKEIQNKLGIPVGMISSAIPGSAIEPWISENAFAQEDYFKNQKVGNDPGKFYPTMIEPLTQFKIRGFLWYQGETNCFLNEKISYAYKMKVLINSWRKAWKENDLPFYYVQIAPFNYSKTKGKVPVDENTEPEFWEAQTQLLRLSNTGMISTNDLTDSNEDLHPTYKWEVGRRLALWALAETYNQKNDFSGPVYKSVSFKNGKALLDFDYLKATSPSSITGFTIAGNDGKFVNADAIVKDGKLIVSSKEVERPMAVRYNWTQNPSGNFYSNGLPALPFRTDNPLIKTFKTN</sequence>
<dbReference type="Gene3D" id="3.40.50.1110">
    <property type="entry name" value="SGNH hydrolase"/>
    <property type="match status" value="1"/>
</dbReference>
<evidence type="ECO:0000313" key="4">
    <source>
        <dbReference type="Proteomes" id="UP000273898"/>
    </source>
</evidence>
<accession>A0A497XWT1</accession>
<protein>
    <submittedName>
        <fullName evidence="3">Sialate O-acetylesterase</fullName>
    </submittedName>
</protein>
<proteinExistence type="predicted"/>
<keyword evidence="1" id="KW-0378">Hydrolase</keyword>
<dbReference type="EMBL" id="RCCK01000012">
    <property type="protein sequence ID" value="RLJ74650.1"/>
    <property type="molecule type" value="Genomic_DNA"/>
</dbReference>
<reference evidence="3 4" key="1">
    <citation type="submission" date="2018-10" db="EMBL/GenBank/DDBJ databases">
        <title>Genomic Encyclopedia of Archaeal and Bacterial Type Strains, Phase II (KMG-II): from individual species to whole genera.</title>
        <authorList>
            <person name="Goeker M."/>
        </authorList>
    </citation>
    <scope>NUCLEOTIDE SEQUENCE [LARGE SCALE GENOMIC DNA]</scope>
    <source>
        <strain evidence="3 4">DSM 19624</strain>
    </source>
</reference>
<feature type="domain" description="Sialate O-acetylesterase" evidence="2">
    <location>
        <begin position="139"/>
        <end position="394"/>
    </location>
</feature>
<dbReference type="PANTHER" id="PTHR22901">
    <property type="entry name" value="SIALATE O-ACETYLESTERASE"/>
    <property type="match status" value="1"/>
</dbReference>
<dbReference type="GO" id="GO:0005975">
    <property type="term" value="P:carbohydrate metabolic process"/>
    <property type="evidence" value="ECO:0007669"/>
    <property type="project" value="TreeGrafter"/>
</dbReference>
<dbReference type="Pfam" id="PF03629">
    <property type="entry name" value="SASA"/>
    <property type="match status" value="1"/>
</dbReference>
<dbReference type="SUPFAM" id="SSF52266">
    <property type="entry name" value="SGNH hydrolase"/>
    <property type="match status" value="1"/>
</dbReference>
<dbReference type="AlphaFoldDB" id="A0A497XWT1"/>
<gene>
    <name evidence="3" type="ORF">BCL90_2986</name>
</gene>
<name>A0A497XWT1_9SPHI</name>
<evidence type="ECO:0000256" key="1">
    <source>
        <dbReference type="ARBA" id="ARBA00022801"/>
    </source>
</evidence>
<dbReference type="GO" id="GO:0001681">
    <property type="term" value="F:sialate O-acetylesterase activity"/>
    <property type="evidence" value="ECO:0007669"/>
    <property type="project" value="InterPro"/>
</dbReference>
<dbReference type="InterPro" id="IPR039329">
    <property type="entry name" value="SIAE"/>
</dbReference>